<dbReference type="EMBL" id="JANVFT010000097">
    <property type="protein sequence ID" value="KAJ4469185.1"/>
    <property type="molecule type" value="Genomic_DNA"/>
</dbReference>
<feature type="compositionally biased region" description="Acidic residues" evidence="1">
    <location>
        <begin position="165"/>
        <end position="174"/>
    </location>
</feature>
<keyword evidence="3" id="KW-1185">Reference proteome</keyword>
<feature type="compositionally biased region" description="Basic and acidic residues" evidence="1">
    <location>
        <begin position="196"/>
        <end position="209"/>
    </location>
</feature>
<gene>
    <name evidence="2" type="ORF">C8R41DRAFT_631500</name>
</gene>
<sequence length="346" mass="39089">MGRPLWSTVYNPRSTEIPTKTPGKWSSTNTFDPDSDAFFYGAELEVPIADAPVMTEPDTTLSSFDWTAASSVERLNSLAELVAERRRELLDVMVRRRRIEALDSIRRAREAIATQRQTQLGETLPVARESSTSSGHPSVVTPSAGYSSGTPLSPLSESRLTELQNEPESDEEFIEVPMRFAPPVNRRSRESSLSSNRRDTSRRHSDHAARQAFINSLREENREVALEIERRRNRLREQAQNQRLEDEGSSVDRTRVSSLSLSRQRRESLYSRLSSAPGQPDLRSRVLSTPPHTTASASEQAATSLELETEAEIRRSMAIAQSVFRRQRHREMEARNRIPIADFGLS</sequence>
<proteinExistence type="predicted"/>
<feature type="region of interest" description="Disordered" evidence="1">
    <location>
        <begin position="238"/>
        <end position="303"/>
    </location>
</feature>
<organism evidence="2 3">
    <name type="scientific">Lentinula lateritia</name>
    <dbReference type="NCBI Taxonomy" id="40482"/>
    <lineage>
        <taxon>Eukaryota</taxon>
        <taxon>Fungi</taxon>
        <taxon>Dikarya</taxon>
        <taxon>Basidiomycota</taxon>
        <taxon>Agaricomycotina</taxon>
        <taxon>Agaricomycetes</taxon>
        <taxon>Agaricomycetidae</taxon>
        <taxon>Agaricales</taxon>
        <taxon>Marasmiineae</taxon>
        <taxon>Omphalotaceae</taxon>
        <taxon>Lentinula</taxon>
    </lineage>
</organism>
<feature type="compositionally biased region" description="Low complexity" evidence="1">
    <location>
        <begin position="293"/>
        <end position="303"/>
    </location>
</feature>
<accession>A0ABQ8V1E9</accession>
<feature type="compositionally biased region" description="Basic and acidic residues" evidence="1">
    <location>
        <begin position="243"/>
        <end position="255"/>
    </location>
</feature>
<evidence type="ECO:0000256" key="1">
    <source>
        <dbReference type="SAM" id="MobiDB-lite"/>
    </source>
</evidence>
<comment type="caution">
    <text evidence="2">The sequence shown here is derived from an EMBL/GenBank/DDBJ whole genome shotgun (WGS) entry which is preliminary data.</text>
</comment>
<name>A0ABQ8V1E9_9AGAR</name>
<evidence type="ECO:0000313" key="3">
    <source>
        <dbReference type="Proteomes" id="UP001150217"/>
    </source>
</evidence>
<dbReference type="Proteomes" id="UP001150217">
    <property type="component" value="Unassembled WGS sequence"/>
</dbReference>
<protein>
    <submittedName>
        <fullName evidence="2">Uncharacterized protein</fullName>
    </submittedName>
</protein>
<feature type="compositionally biased region" description="Polar residues" evidence="1">
    <location>
        <begin position="129"/>
        <end position="164"/>
    </location>
</feature>
<evidence type="ECO:0000313" key="2">
    <source>
        <dbReference type="EMBL" id="KAJ4469185.1"/>
    </source>
</evidence>
<reference evidence="2" key="1">
    <citation type="submission" date="2022-08" db="EMBL/GenBank/DDBJ databases">
        <title>A Global Phylogenomic Analysis of the Shiitake Genus Lentinula.</title>
        <authorList>
            <consortium name="DOE Joint Genome Institute"/>
            <person name="Sierra-Patev S."/>
            <person name="Min B."/>
            <person name="Naranjo-Ortiz M."/>
            <person name="Looney B."/>
            <person name="Konkel Z."/>
            <person name="Slot J.C."/>
            <person name="Sakamoto Y."/>
            <person name="Steenwyk J.L."/>
            <person name="Rokas A."/>
            <person name="Carro J."/>
            <person name="Camarero S."/>
            <person name="Ferreira P."/>
            <person name="Molpeceres G."/>
            <person name="Ruiz-Duenas F.J."/>
            <person name="Serrano A."/>
            <person name="Henrissat B."/>
            <person name="Drula E."/>
            <person name="Hughes K.W."/>
            <person name="Mata J.L."/>
            <person name="Ishikawa N.K."/>
            <person name="Vargas-Isla R."/>
            <person name="Ushijima S."/>
            <person name="Smith C.A."/>
            <person name="Ahrendt S."/>
            <person name="Andreopoulos W."/>
            <person name="He G."/>
            <person name="Labutti K."/>
            <person name="Lipzen A."/>
            <person name="Ng V."/>
            <person name="Riley R."/>
            <person name="Sandor L."/>
            <person name="Barry K."/>
            <person name="Martinez A.T."/>
            <person name="Xiao Y."/>
            <person name="Gibbons J.G."/>
            <person name="Terashima K."/>
            <person name="Grigoriev I.V."/>
            <person name="Hibbett D.S."/>
        </authorList>
    </citation>
    <scope>NUCLEOTIDE SEQUENCE</scope>
    <source>
        <strain evidence="2">RHP3577 ss4</strain>
    </source>
</reference>
<feature type="region of interest" description="Disordered" evidence="1">
    <location>
        <begin position="118"/>
        <end position="214"/>
    </location>
</feature>